<sequence>MAELLNCPHSHKGEPSPIPGRFTLDFCKWESCQTMPLAGFLGELPFPPPLHSGVAPYSPLFPLIGSQNLGVKRYPNLFTQSLHCVVSGGRRVRGFLKLTWHRMNKSLFLYLHEGRVEGSTCMDEETVFTVIEDITKVVILFIYSACTQVQHRPSSLTPAYTVNPQHKCHGSVVVRLLASHKGEPGSIPGGVTPGFSHVGIVSDDAVGRQVFSGISHFPRPFTLVILHTHLVQLSLDPKTSASRAVQISSLTRHTAGTNVPHDEGHPQVARAMQHSLLYTIYTHYPVTLMNSARAQEADARGRQTSQSPPREQLPASTTAAPPPRQDKHRLQCEAGKDFPCLTLLARAGTLGACVVNTLPLAPRRTRGSSRVACARLATAPETNRRSATPLLNHVPVSRARLPPAEYDCLSSAEPSETRDYAASKDTRRPSLLSSLAKTISAPVLEVALSLPLSFSAHETCSFEKGVQYQEHN</sequence>
<dbReference type="EMBL" id="JARBHB010000012">
    <property type="protein sequence ID" value="KAJ8871788.1"/>
    <property type="molecule type" value="Genomic_DNA"/>
</dbReference>
<proteinExistence type="predicted"/>
<feature type="region of interest" description="Disordered" evidence="1">
    <location>
        <begin position="294"/>
        <end position="327"/>
    </location>
</feature>
<name>A0ABQ9GID4_9NEOP</name>
<protein>
    <submittedName>
        <fullName evidence="2">Uncharacterized protein</fullName>
    </submittedName>
</protein>
<organism evidence="2 3">
    <name type="scientific">Dryococelus australis</name>
    <dbReference type="NCBI Taxonomy" id="614101"/>
    <lineage>
        <taxon>Eukaryota</taxon>
        <taxon>Metazoa</taxon>
        <taxon>Ecdysozoa</taxon>
        <taxon>Arthropoda</taxon>
        <taxon>Hexapoda</taxon>
        <taxon>Insecta</taxon>
        <taxon>Pterygota</taxon>
        <taxon>Neoptera</taxon>
        <taxon>Polyneoptera</taxon>
        <taxon>Phasmatodea</taxon>
        <taxon>Verophasmatodea</taxon>
        <taxon>Anareolatae</taxon>
        <taxon>Phasmatidae</taxon>
        <taxon>Eurycanthinae</taxon>
        <taxon>Dryococelus</taxon>
    </lineage>
</organism>
<evidence type="ECO:0000313" key="2">
    <source>
        <dbReference type="EMBL" id="KAJ8871788.1"/>
    </source>
</evidence>
<keyword evidence="3" id="KW-1185">Reference proteome</keyword>
<accession>A0ABQ9GID4</accession>
<evidence type="ECO:0000256" key="1">
    <source>
        <dbReference type="SAM" id="MobiDB-lite"/>
    </source>
</evidence>
<dbReference type="Proteomes" id="UP001159363">
    <property type="component" value="Chromosome 11"/>
</dbReference>
<evidence type="ECO:0000313" key="3">
    <source>
        <dbReference type="Proteomes" id="UP001159363"/>
    </source>
</evidence>
<feature type="compositionally biased region" description="Polar residues" evidence="1">
    <location>
        <begin position="302"/>
        <end position="319"/>
    </location>
</feature>
<reference evidence="2 3" key="1">
    <citation type="submission" date="2023-02" db="EMBL/GenBank/DDBJ databases">
        <title>LHISI_Scaffold_Assembly.</title>
        <authorList>
            <person name="Stuart O.P."/>
            <person name="Cleave R."/>
            <person name="Magrath M.J.L."/>
            <person name="Mikheyev A.S."/>
        </authorList>
    </citation>
    <scope>NUCLEOTIDE SEQUENCE [LARGE SCALE GENOMIC DNA]</scope>
    <source>
        <strain evidence="2">Daus_M_001</strain>
        <tissue evidence="2">Leg muscle</tissue>
    </source>
</reference>
<gene>
    <name evidence="2" type="ORF">PR048_028128</name>
</gene>
<comment type="caution">
    <text evidence="2">The sequence shown here is derived from an EMBL/GenBank/DDBJ whole genome shotgun (WGS) entry which is preliminary data.</text>
</comment>